<protein>
    <submittedName>
        <fullName evidence="8">Integral membrane protein</fullName>
    </submittedName>
</protein>
<organism evidence="8">
    <name type="scientific">Streptococcus suis</name>
    <dbReference type="NCBI Taxonomy" id="1307"/>
    <lineage>
        <taxon>Bacteria</taxon>
        <taxon>Bacillati</taxon>
        <taxon>Bacillota</taxon>
        <taxon>Bacilli</taxon>
        <taxon>Lactobacillales</taxon>
        <taxon>Streptococcaceae</taxon>
        <taxon>Streptococcus</taxon>
    </lineage>
</organism>
<feature type="transmembrane region" description="Helical" evidence="6">
    <location>
        <begin position="232"/>
        <end position="251"/>
    </location>
</feature>
<evidence type="ECO:0000256" key="4">
    <source>
        <dbReference type="ARBA" id="ARBA00022989"/>
    </source>
</evidence>
<dbReference type="GO" id="GO:0016020">
    <property type="term" value="C:membrane"/>
    <property type="evidence" value="ECO:0007669"/>
    <property type="project" value="UniProtKB-SubCell"/>
</dbReference>
<reference evidence="8" key="1">
    <citation type="journal article" date="2013" name="Appl. Environ. Microbiol.">
        <title>Genetic analysis of capsular polysaccharide synthesis gene clusters from all serotypes of Streptococcus suis: potential mechanisms for generation of capsular variation.</title>
        <authorList>
            <person name="Okura M."/>
            <person name="Takamatsu D."/>
            <person name="Maruyama F."/>
            <person name="Nozawa T."/>
            <person name="Nakagawa I."/>
            <person name="Osaki M."/>
            <person name="Sekizaki T."/>
            <person name="Gottschalk M."/>
            <person name="Kumagai Y."/>
            <person name="Hamada S."/>
        </authorList>
    </citation>
    <scope>NUCLEOTIDE SEQUENCE</scope>
    <source>
        <strain evidence="8">86-5192</strain>
    </source>
</reference>
<feature type="transmembrane region" description="Helical" evidence="6">
    <location>
        <begin position="208"/>
        <end position="226"/>
    </location>
</feature>
<accession>M1VRE9</accession>
<feature type="transmembrane region" description="Helical" evidence="6">
    <location>
        <begin position="164"/>
        <end position="187"/>
    </location>
</feature>
<keyword evidence="5 6" id="KW-0472">Membrane</keyword>
<evidence type="ECO:0000313" key="8">
    <source>
        <dbReference type="EMBL" id="BAM94798.1"/>
    </source>
</evidence>
<dbReference type="SUPFAM" id="SSF103481">
    <property type="entry name" value="Multidrug resistance efflux transporter EmrE"/>
    <property type="match status" value="2"/>
</dbReference>
<evidence type="ECO:0000259" key="7">
    <source>
        <dbReference type="Pfam" id="PF00892"/>
    </source>
</evidence>
<evidence type="ECO:0000256" key="5">
    <source>
        <dbReference type="ARBA" id="ARBA00023136"/>
    </source>
</evidence>
<evidence type="ECO:0000256" key="1">
    <source>
        <dbReference type="ARBA" id="ARBA00004127"/>
    </source>
</evidence>
<feature type="transmembrane region" description="Helical" evidence="6">
    <location>
        <begin position="41"/>
        <end position="62"/>
    </location>
</feature>
<feature type="transmembrane region" description="Helical" evidence="6">
    <location>
        <begin position="82"/>
        <end position="101"/>
    </location>
</feature>
<feature type="transmembrane region" description="Helical" evidence="6">
    <location>
        <begin position="107"/>
        <end position="131"/>
    </location>
</feature>
<dbReference type="AlphaFoldDB" id="M1VRE9"/>
<dbReference type="InterPro" id="IPR050638">
    <property type="entry name" value="AA-Vitamin_Transporters"/>
</dbReference>
<dbReference type="PANTHER" id="PTHR32322">
    <property type="entry name" value="INNER MEMBRANE TRANSPORTER"/>
    <property type="match status" value="1"/>
</dbReference>
<feature type="domain" description="EamA" evidence="7">
    <location>
        <begin position="6"/>
        <end position="153"/>
    </location>
</feature>
<evidence type="ECO:0000256" key="6">
    <source>
        <dbReference type="SAM" id="Phobius"/>
    </source>
</evidence>
<keyword evidence="3 6" id="KW-0812">Transmembrane</keyword>
<feature type="domain" description="EamA" evidence="7">
    <location>
        <begin position="167"/>
        <end position="303"/>
    </location>
</feature>
<proteinExistence type="inferred from homology"/>
<keyword evidence="4 6" id="KW-1133">Transmembrane helix</keyword>
<comment type="subcellular location">
    <subcellularLocation>
        <location evidence="1">Endomembrane system</location>
        <topology evidence="1">Multi-pass membrane protein</topology>
    </subcellularLocation>
</comment>
<dbReference type="EMBL" id="AB737826">
    <property type="protein sequence ID" value="BAM94798.1"/>
    <property type="molecule type" value="Genomic_DNA"/>
</dbReference>
<dbReference type="InterPro" id="IPR037185">
    <property type="entry name" value="EmrE-like"/>
</dbReference>
<feature type="transmembrane region" description="Helical" evidence="6">
    <location>
        <begin position="7"/>
        <end position="35"/>
    </location>
</feature>
<gene>
    <name evidence="8" type="primary">cps20O</name>
</gene>
<name>M1VRE9_STRSU</name>
<comment type="similarity">
    <text evidence="2">Belongs to the EamA transporter family.</text>
</comment>
<evidence type="ECO:0000256" key="3">
    <source>
        <dbReference type="ARBA" id="ARBA00022692"/>
    </source>
</evidence>
<dbReference type="PANTHER" id="PTHR32322:SF2">
    <property type="entry name" value="EAMA DOMAIN-CONTAINING PROTEIN"/>
    <property type="match status" value="1"/>
</dbReference>
<feature type="transmembrane region" description="Helical" evidence="6">
    <location>
        <begin position="140"/>
        <end position="158"/>
    </location>
</feature>
<dbReference type="InterPro" id="IPR000620">
    <property type="entry name" value="EamA_dom"/>
</dbReference>
<evidence type="ECO:0000256" key="2">
    <source>
        <dbReference type="ARBA" id="ARBA00007362"/>
    </source>
</evidence>
<dbReference type="Pfam" id="PF00892">
    <property type="entry name" value="EamA"/>
    <property type="match status" value="2"/>
</dbReference>
<sequence>MNKNVKGIFWGLTSGMFWGLDTALNGFVLLASPFILSDTRLISGTLLLAFFHDFISAIILTLDLLVRNELRGIFKILKTRSAHFVILAALFAGPLGMRSYLYAVDAIGSGLTATISAMYPAVAAVLGAIFLKDYLNKRGWMGLVLTIIAISILGYSNFSLGSQVVVGVSASLLCVFGWASESVITAYGMKEDVAPKQALFIRQWTSSLAYLVFMFFEGNVIFSISAVTTSPIFILICVMSVIGTLSYQCYYSAINEIGPVKATGLNVTYSIWAIIFSLFLLGGNIEIKLIFSGLLIIIGSSLMIKE</sequence>